<dbReference type="PANTHER" id="PTHR18937">
    <property type="entry name" value="STRUCTURAL MAINTENANCE OF CHROMOSOMES SMC FAMILY MEMBER"/>
    <property type="match status" value="1"/>
</dbReference>
<dbReference type="Proteomes" id="UP000807342">
    <property type="component" value="Unassembled WGS sequence"/>
</dbReference>
<name>A0A9P5XQY9_9AGAR</name>
<dbReference type="Gene3D" id="1.20.5.170">
    <property type="match status" value="1"/>
</dbReference>
<feature type="coiled-coil region" evidence="1">
    <location>
        <begin position="643"/>
        <end position="705"/>
    </location>
</feature>
<protein>
    <submittedName>
        <fullName evidence="3">Uncharacterized protein</fullName>
    </submittedName>
</protein>
<feature type="coiled-coil region" evidence="1">
    <location>
        <begin position="507"/>
        <end position="604"/>
    </location>
</feature>
<evidence type="ECO:0000313" key="3">
    <source>
        <dbReference type="EMBL" id="KAF9454181.1"/>
    </source>
</evidence>
<sequence length="1160" mass="131985">MSLWKIGVDDVSQETQQFKDKLASKDGHIAAQQAQLMKQSEEFEEIKASLNEALQKLANESERVLHLEKDLIQCKGDLRNEKNAARNIEASLQAANDKLKAKDVETRDLEATLERLSGISNDHNNRSTKLGHEKTALEKRIRELEANLRQLSAAAASSRRAPLRTPSDQFNGLRVNQLEKDHEELQEELKEKDKELSSLQEKLSHAQDELLRVDNERTAKEARTKSELEEMRSLLQEKDEELEFYRNQANGEREETLLQRIEEDGAKIAAYEAMLKQSDNAKGLKERLKSAEQRLKAETVKVADLESRNIVLVREREDALSELEDVRTQMHVLEDRIQEHEENVDAMKEERSRLALAISGQDSELPDDVDTKSIVNGVDVTHVAKLLEAIVRLRGERDDLRRRLQFLEMEHKFTVEALEKRLPDTSVTVDLSNSRVTQPNVDEMQSQGGKVQRLANTAAACAVLLLHSQTQLEGCNQLLSDSWEREQYAKGYADAEAEKCLALEDEVDHILYQLRESEEKVKDLETELGVKDGEWEDMEGSRKYLQDRAEKLEADLEEMSRTLEIVESERNSLALQVNNLTTDLQAAQDELENAEGRYSALQFQQLSSMTSNEVTRTLRDQIAELEGRVMRRTELVGVHQHDIKRLETNLRLQEERLAEMTMELETLATQKEAMLEDCADAREARDEALAQIETLDVELENTESRLFDSDKTLNSLICLLVQSTSSAQHTQARISELEVDLYESQVARDILELDLVDMQTTQADLRQATVALAATQLEFNNIVARVQGLIIEKNGLTQELAFASQQVEEQEVANRRLKEECATLRDGSSTSVAQLVAQSSEYQAEIDQLNKTISEAKAESEVSRQRLAHAEIELGKVQQEKKRVVAEREKVTSDLIQAHKKEMEVLQEDLSTASAVLEEERASRVVLEQEHVEALAQAQSKVDGLEKRAEALNQELSQLSSSQDDLQAEREKALQQLETLRIELKGLLVEKVKAEEVQHDLTVTNEHLSEELAQLKKEQETTTLGAKSHTDQRQQELESQKAELQSKIDELTHAAENVTQEIRLLSQELDQERQRVRDNEDQHSAETQSLIRERDAIQSSLTKFQEDIIKLQDAIERNETALATSEGEKDRLQENITDLEAQIQKLLSYTHSLEHQVEDG</sequence>
<dbReference type="EMBL" id="MU151056">
    <property type="protein sequence ID" value="KAF9454181.1"/>
    <property type="molecule type" value="Genomic_DNA"/>
</dbReference>
<accession>A0A9P5XQY9</accession>
<evidence type="ECO:0000256" key="1">
    <source>
        <dbReference type="SAM" id="Coils"/>
    </source>
</evidence>
<feature type="region of interest" description="Disordered" evidence="2">
    <location>
        <begin position="207"/>
        <end position="226"/>
    </location>
</feature>
<feature type="region of interest" description="Disordered" evidence="2">
    <location>
        <begin position="1014"/>
        <end position="1034"/>
    </location>
</feature>
<keyword evidence="4" id="KW-1185">Reference proteome</keyword>
<dbReference type="SUPFAM" id="SSF57997">
    <property type="entry name" value="Tropomyosin"/>
    <property type="match status" value="1"/>
</dbReference>
<organism evidence="3 4">
    <name type="scientific">Macrolepiota fuliginosa MF-IS2</name>
    <dbReference type="NCBI Taxonomy" id="1400762"/>
    <lineage>
        <taxon>Eukaryota</taxon>
        <taxon>Fungi</taxon>
        <taxon>Dikarya</taxon>
        <taxon>Basidiomycota</taxon>
        <taxon>Agaricomycotina</taxon>
        <taxon>Agaricomycetes</taxon>
        <taxon>Agaricomycetidae</taxon>
        <taxon>Agaricales</taxon>
        <taxon>Agaricineae</taxon>
        <taxon>Agaricaceae</taxon>
        <taxon>Macrolepiota</taxon>
    </lineage>
</organism>
<gene>
    <name evidence="3" type="ORF">P691DRAFT_718155</name>
</gene>
<feature type="coiled-coil region" evidence="1">
    <location>
        <begin position="1115"/>
        <end position="1149"/>
    </location>
</feature>
<dbReference type="OrthoDB" id="10255344at2759"/>
<proteinExistence type="predicted"/>
<evidence type="ECO:0000256" key="2">
    <source>
        <dbReference type="SAM" id="MobiDB-lite"/>
    </source>
</evidence>
<comment type="caution">
    <text evidence="3">The sequence shown here is derived from an EMBL/GenBank/DDBJ whole genome shotgun (WGS) entry which is preliminary data.</text>
</comment>
<feature type="coiled-coil region" evidence="1">
    <location>
        <begin position="383"/>
        <end position="410"/>
    </location>
</feature>
<dbReference type="AlphaFoldDB" id="A0A9P5XQY9"/>
<reference evidence="3" key="1">
    <citation type="submission" date="2020-11" db="EMBL/GenBank/DDBJ databases">
        <authorList>
            <consortium name="DOE Joint Genome Institute"/>
            <person name="Ahrendt S."/>
            <person name="Riley R."/>
            <person name="Andreopoulos W."/>
            <person name="Labutti K."/>
            <person name="Pangilinan J."/>
            <person name="Ruiz-Duenas F.J."/>
            <person name="Barrasa J.M."/>
            <person name="Sanchez-Garcia M."/>
            <person name="Camarero S."/>
            <person name="Miyauchi S."/>
            <person name="Serrano A."/>
            <person name="Linde D."/>
            <person name="Babiker R."/>
            <person name="Drula E."/>
            <person name="Ayuso-Fernandez I."/>
            <person name="Pacheco R."/>
            <person name="Padilla G."/>
            <person name="Ferreira P."/>
            <person name="Barriuso J."/>
            <person name="Kellner H."/>
            <person name="Castanera R."/>
            <person name="Alfaro M."/>
            <person name="Ramirez L."/>
            <person name="Pisabarro A.G."/>
            <person name="Kuo A."/>
            <person name="Tritt A."/>
            <person name="Lipzen A."/>
            <person name="He G."/>
            <person name="Yan M."/>
            <person name="Ng V."/>
            <person name="Cullen D."/>
            <person name="Martin F."/>
            <person name="Rosso M.-N."/>
            <person name="Henrissat B."/>
            <person name="Hibbett D."/>
            <person name="Martinez A.T."/>
            <person name="Grigoriev I.V."/>
        </authorList>
    </citation>
    <scope>NUCLEOTIDE SEQUENCE</scope>
    <source>
        <strain evidence="3">MF-IS2</strain>
    </source>
</reference>
<keyword evidence="1" id="KW-0175">Coiled coil</keyword>
<evidence type="ECO:0000313" key="4">
    <source>
        <dbReference type="Proteomes" id="UP000807342"/>
    </source>
</evidence>